<protein>
    <submittedName>
        <fullName evidence="3">DNA-binding MarR family transcriptional regulator</fullName>
    </submittedName>
</protein>
<dbReference type="EMBL" id="PHUJ01000003">
    <property type="protein sequence ID" value="PKB30730.1"/>
    <property type="molecule type" value="Genomic_DNA"/>
</dbReference>
<dbReference type="SMART" id="SM00347">
    <property type="entry name" value="HTH_MARR"/>
    <property type="match status" value="1"/>
</dbReference>
<dbReference type="InterPro" id="IPR036390">
    <property type="entry name" value="WH_DNA-bd_sf"/>
</dbReference>
<feature type="region of interest" description="Disordered" evidence="1">
    <location>
        <begin position="1"/>
        <end position="39"/>
    </location>
</feature>
<dbReference type="Pfam" id="PF12802">
    <property type="entry name" value="MarR_2"/>
    <property type="match status" value="1"/>
</dbReference>
<name>A0AA44ZPJ2_PSEA5</name>
<dbReference type="InterPro" id="IPR036388">
    <property type="entry name" value="WH-like_DNA-bd_sf"/>
</dbReference>
<dbReference type="AlphaFoldDB" id="A0AA44ZPJ2"/>
<dbReference type="Gene3D" id="1.10.10.10">
    <property type="entry name" value="Winged helix-like DNA-binding domain superfamily/Winged helix DNA-binding domain"/>
    <property type="match status" value="1"/>
</dbReference>
<dbReference type="GO" id="GO:0003700">
    <property type="term" value="F:DNA-binding transcription factor activity"/>
    <property type="evidence" value="ECO:0007669"/>
    <property type="project" value="InterPro"/>
</dbReference>
<comment type="caution">
    <text evidence="3">The sequence shown here is derived from an EMBL/GenBank/DDBJ whole genome shotgun (WGS) entry which is preliminary data.</text>
</comment>
<evidence type="ECO:0000259" key="2">
    <source>
        <dbReference type="PROSITE" id="PS50995"/>
    </source>
</evidence>
<evidence type="ECO:0000313" key="4">
    <source>
        <dbReference type="Proteomes" id="UP000232453"/>
    </source>
</evidence>
<proteinExistence type="predicted"/>
<dbReference type="PANTHER" id="PTHR33164:SF99">
    <property type="entry name" value="MARR FAMILY REGULATORY PROTEIN"/>
    <property type="match status" value="1"/>
</dbReference>
<dbReference type="PRINTS" id="PR00598">
    <property type="entry name" value="HTHMARR"/>
</dbReference>
<dbReference type="PANTHER" id="PTHR33164">
    <property type="entry name" value="TRANSCRIPTIONAL REGULATOR, MARR FAMILY"/>
    <property type="match status" value="1"/>
</dbReference>
<keyword evidence="3" id="KW-0238">DNA-binding</keyword>
<dbReference type="PROSITE" id="PS50995">
    <property type="entry name" value="HTH_MARR_2"/>
    <property type="match status" value="1"/>
</dbReference>
<dbReference type="GO" id="GO:0003677">
    <property type="term" value="F:DNA binding"/>
    <property type="evidence" value="ECO:0007669"/>
    <property type="project" value="UniProtKB-KW"/>
</dbReference>
<gene>
    <name evidence="3" type="ORF">ATL51_2403</name>
</gene>
<feature type="domain" description="HTH marR-type" evidence="2">
    <location>
        <begin position="51"/>
        <end position="184"/>
    </location>
</feature>
<reference evidence="3 4" key="1">
    <citation type="submission" date="2017-11" db="EMBL/GenBank/DDBJ databases">
        <title>Sequencing the genomes of 1000 actinobacteria strains.</title>
        <authorList>
            <person name="Klenk H.-P."/>
        </authorList>
    </citation>
    <scope>NUCLEOTIDE SEQUENCE [LARGE SCALE GENOMIC DNA]</scope>
    <source>
        <strain evidence="3 4">DSM 44104</strain>
    </source>
</reference>
<evidence type="ECO:0000256" key="1">
    <source>
        <dbReference type="SAM" id="MobiDB-lite"/>
    </source>
</evidence>
<dbReference type="SUPFAM" id="SSF46785">
    <property type="entry name" value="Winged helix' DNA-binding domain"/>
    <property type="match status" value="1"/>
</dbReference>
<dbReference type="InterPro" id="IPR000835">
    <property type="entry name" value="HTH_MarR-typ"/>
</dbReference>
<accession>A0AA44ZPJ2</accession>
<sequence>MFTNATGPARPPPPGPAASYPPAMPAPHPPGRIDLTPPRLVPVPDPVDGPAESLADLVVRAGAAVLAERRRRTGGHGLGVTGFAVLDVLERCGGLAQRELAARVRVAPTSLTPVVDVLEAAGLVVRRGDPADRRVRLVALTGAGRDRWRDARSDGRGPWLREPSDGLDDAVRAYLLAVIADLEQDRPDVT</sequence>
<evidence type="ECO:0000313" key="3">
    <source>
        <dbReference type="EMBL" id="PKB30730.1"/>
    </source>
</evidence>
<dbReference type="Proteomes" id="UP000232453">
    <property type="component" value="Unassembled WGS sequence"/>
</dbReference>
<dbReference type="GO" id="GO:0006950">
    <property type="term" value="P:response to stress"/>
    <property type="evidence" value="ECO:0007669"/>
    <property type="project" value="TreeGrafter"/>
</dbReference>
<dbReference type="InterPro" id="IPR039422">
    <property type="entry name" value="MarR/SlyA-like"/>
</dbReference>
<organism evidence="3 4">
    <name type="scientific">Pseudonocardia alni</name>
    <name type="common">Amycolata alni</name>
    <dbReference type="NCBI Taxonomy" id="33907"/>
    <lineage>
        <taxon>Bacteria</taxon>
        <taxon>Bacillati</taxon>
        <taxon>Actinomycetota</taxon>
        <taxon>Actinomycetes</taxon>
        <taxon>Pseudonocardiales</taxon>
        <taxon>Pseudonocardiaceae</taxon>
        <taxon>Pseudonocardia</taxon>
    </lineage>
</organism>